<dbReference type="InterPro" id="IPR001134">
    <property type="entry name" value="Netrin_domain"/>
</dbReference>
<dbReference type="EMBL" id="JANEYG010000016">
    <property type="protein sequence ID" value="KAJ8919677.1"/>
    <property type="molecule type" value="Genomic_DNA"/>
</dbReference>
<keyword evidence="3" id="KW-1015">Disulfide bond</keyword>
<dbReference type="SUPFAM" id="SSF50242">
    <property type="entry name" value="TIMP-like"/>
    <property type="match status" value="1"/>
</dbReference>
<reference evidence="5 6" key="1">
    <citation type="journal article" date="2023" name="Insect Mol. Biol.">
        <title>Genome sequencing provides insights into the evolution of gene families encoding plant cell wall-degrading enzymes in longhorned beetles.</title>
        <authorList>
            <person name="Shin N.R."/>
            <person name="Okamura Y."/>
            <person name="Kirsch R."/>
            <person name="Pauchet Y."/>
        </authorList>
    </citation>
    <scope>NUCLEOTIDE SEQUENCE [LARGE SCALE GENOMIC DNA]</scope>
    <source>
        <strain evidence="5">EAD_L_NR</strain>
    </source>
</reference>
<dbReference type="AlphaFoldDB" id="A0AAV8W0D3"/>
<gene>
    <name evidence="5" type="ORF">NQ315_006205</name>
</gene>
<dbReference type="InterPro" id="IPR018933">
    <property type="entry name" value="Netrin_module_non-TIMP"/>
</dbReference>
<name>A0AAV8W0D3_9CUCU</name>
<dbReference type="PROSITE" id="PS50189">
    <property type="entry name" value="NTR"/>
    <property type="match status" value="1"/>
</dbReference>
<organism evidence="5 6">
    <name type="scientific">Exocentrus adspersus</name>
    <dbReference type="NCBI Taxonomy" id="1586481"/>
    <lineage>
        <taxon>Eukaryota</taxon>
        <taxon>Metazoa</taxon>
        <taxon>Ecdysozoa</taxon>
        <taxon>Arthropoda</taxon>
        <taxon>Hexapoda</taxon>
        <taxon>Insecta</taxon>
        <taxon>Pterygota</taxon>
        <taxon>Neoptera</taxon>
        <taxon>Endopterygota</taxon>
        <taxon>Coleoptera</taxon>
        <taxon>Polyphaga</taxon>
        <taxon>Cucujiformia</taxon>
        <taxon>Chrysomeloidea</taxon>
        <taxon>Cerambycidae</taxon>
        <taxon>Lamiinae</taxon>
        <taxon>Acanthocinini</taxon>
        <taxon>Exocentrus</taxon>
    </lineage>
</organism>
<comment type="subcellular location">
    <subcellularLocation>
        <location evidence="1">Secreted</location>
    </subcellularLocation>
</comment>
<evidence type="ECO:0000256" key="2">
    <source>
        <dbReference type="ARBA" id="ARBA00022525"/>
    </source>
</evidence>
<dbReference type="InterPro" id="IPR008993">
    <property type="entry name" value="TIMP-like_OB-fold"/>
</dbReference>
<dbReference type="GO" id="GO:0005576">
    <property type="term" value="C:extracellular region"/>
    <property type="evidence" value="ECO:0007669"/>
    <property type="project" value="UniProtKB-SubCell"/>
</dbReference>
<dbReference type="SMART" id="SM00643">
    <property type="entry name" value="C345C"/>
    <property type="match status" value="1"/>
</dbReference>
<keyword evidence="2" id="KW-0964">Secreted</keyword>
<proteinExistence type="predicted"/>
<comment type="caution">
    <text evidence="5">The sequence shown here is derived from an EMBL/GenBank/DDBJ whole genome shotgun (WGS) entry which is preliminary data.</text>
</comment>
<feature type="domain" description="NTR" evidence="4">
    <location>
        <begin position="71"/>
        <end position="210"/>
    </location>
</feature>
<accession>A0AAV8W0D3</accession>
<evidence type="ECO:0000256" key="1">
    <source>
        <dbReference type="ARBA" id="ARBA00004613"/>
    </source>
</evidence>
<evidence type="ECO:0000313" key="6">
    <source>
        <dbReference type="Proteomes" id="UP001159042"/>
    </source>
</evidence>
<dbReference type="Proteomes" id="UP001159042">
    <property type="component" value="Unassembled WGS sequence"/>
</dbReference>
<evidence type="ECO:0000313" key="5">
    <source>
        <dbReference type="EMBL" id="KAJ8919677.1"/>
    </source>
</evidence>
<evidence type="ECO:0000259" key="4">
    <source>
        <dbReference type="PROSITE" id="PS50189"/>
    </source>
</evidence>
<keyword evidence="6" id="KW-1185">Reference proteome</keyword>
<protein>
    <recommendedName>
        <fullName evidence="4">NTR domain-containing protein</fullName>
    </recommendedName>
</protein>
<sequence length="210" mass="24641">MDYPESLLISEDFKSNPNDFFSDSLRIQISKGKESRSLRKVQGSYKKAKPEQVLQKGLRLVFRYFPQKYIAKSPYNHKREKRETPLVLCVLFMTFEREEVPIMARVLSQIENNDDEHTKGWIRYMINVEFIYKKSKESRIRKGTMPMLIPAADLACKCPKIKTNKSYLFLGREKYDSPGGMVTGSLGVTQRSIVIEWKDEWDQRMQKVVL</sequence>
<evidence type="ECO:0000256" key="3">
    <source>
        <dbReference type="ARBA" id="ARBA00023157"/>
    </source>
</evidence>
<dbReference type="Gene3D" id="2.40.50.120">
    <property type="match status" value="1"/>
</dbReference>
<dbReference type="Pfam" id="PF01759">
    <property type="entry name" value="NTR"/>
    <property type="match status" value="1"/>
</dbReference>